<organism evidence="2 3">
    <name type="scientific">Babesia ovata</name>
    <dbReference type="NCBI Taxonomy" id="189622"/>
    <lineage>
        <taxon>Eukaryota</taxon>
        <taxon>Sar</taxon>
        <taxon>Alveolata</taxon>
        <taxon>Apicomplexa</taxon>
        <taxon>Aconoidasida</taxon>
        <taxon>Piroplasmida</taxon>
        <taxon>Babesiidae</taxon>
        <taxon>Babesia</taxon>
    </lineage>
</organism>
<keyword evidence="1" id="KW-1133">Transmembrane helix</keyword>
<sequence>MSVRKFRQRSNPYVLCIILKRTSKCDFSWLPFGTTWCSAVRIIPPNVLLKQILKVFGELIFDLIVRFFEFIHEFITKLNWTTRFITNLPSRLPDRRLGRSLDLLFGGLVESVNGGGKFFDLSLKWLFDMVIKIIYKVVIYLLPHRLQLTVHGFGGAFLVGGALFGVSSRGKLAVKIVRCLVHRVQDARDAVFCFAGKQHRLQFVAHLAGHGGDCAEYGGDESLFLAVLLMDTPLAVTVCAAYALADAFCGVEIVILHLLLDLGVYSTELITVQLLVKRFGERITALFHSVDVSMNLLGAAARSFVSVYNLFTGFS</sequence>
<keyword evidence="1" id="KW-0812">Transmembrane</keyword>
<dbReference type="GeneID" id="39873993"/>
<dbReference type="VEuPathDB" id="PiroplasmaDB:BOVATA_017160"/>
<accession>A0A2H6KB47</accession>
<protein>
    <submittedName>
        <fullName evidence="2">Pyruvate dehydrogenase, putative</fullName>
    </submittedName>
</protein>
<feature type="transmembrane region" description="Helical" evidence="1">
    <location>
        <begin position="148"/>
        <end position="166"/>
    </location>
</feature>
<evidence type="ECO:0000256" key="1">
    <source>
        <dbReference type="SAM" id="Phobius"/>
    </source>
</evidence>
<keyword evidence="1" id="KW-0472">Membrane</keyword>
<proteinExistence type="predicted"/>
<dbReference type="AlphaFoldDB" id="A0A2H6KB47"/>
<dbReference type="EMBL" id="BDSA01000002">
    <property type="protein sequence ID" value="GBE60223.1"/>
    <property type="molecule type" value="Genomic_DNA"/>
</dbReference>
<reference evidence="2 3" key="1">
    <citation type="journal article" date="2017" name="BMC Genomics">
        <title>Whole-genome assembly of Babesia ovata and comparative genomics between closely related pathogens.</title>
        <authorList>
            <person name="Yamagishi J."/>
            <person name="Asada M."/>
            <person name="Hakimi H."/>
            <person name="Tanaka T.Q."/>
            <person name="Sugimoto C."/>
            <person name="Kawazu S."/>
        </authorList>
    </citation>
    <scope>NUCLEOTIDE SEQUENCE [LARGE SCALE GENOMIC DNA]</scope>
    <source>
        <strain evidence="2 3">Miyake</strain>
    </source>
</reference>
<dbReference type="RefSeq" id="XP_028866466.1">
    <property type="nucleotide sequence ID" value="XM_029010633.1"/>
</dbReference>
<comment type="caution">
    <text evidence="2">The sequence shown here is derived from an EMBL/GenBank/DDBJ whole genome shotgun (WGS) entry which is preliminary data.</text>
</comment>
<name>A0A2H6KB47_9APIC</name>
<evidence type="ECO:0000313" key="2">
    <source>
        <dbReference type="EMBL" id="GBE60223.1"/>
    </source>
</evidence>
<dbReference type="Proteomes" id="UP000236319">
    <property type="component" value="Unassembled WGS sequence"/>
</dbReference>
<keyword evidence="2" id="KW-0670">Pyruvate</keyword>
<keyword evidence="3" id="KW-1185">Reference proteome</keyword>
<gene>
    <name evidence="2" type="ORF">BOVATA_017160</name>
</gene>
<evidence type="ECO:0000313" key="3">
    <source>
        <dbReference type="Proteomes" id="UP000236319"/>
    </source>
</evidence>